<evidence type="ECO:0000256" key="1">
    <source>
        <dbReference type="ARBA" id="ARBA00000971"/>
    </source>
</evidence>
<evidence type="ECO:0000313" key="9">
    <source>
        <dbReference type="Proteomes" id="UP000178885"/>
    </source>
</evidence>
<dbReference type="EMBL" id="MFSU01000106">
    <property type="protein sequence ID" value="OGI45421.1"/>
    <property type="molecule type" value="Genomic_DNA"/>
</dbReference>
<accession>A0A1F6TJY8</accession>
<dbReference type="PROSITE" id="PS50059">
    <property type="entry name" value="FKBP_PPIASE"/>
    <property type="match status" value="1"/>
</dbReference>
<sequence length="152" mass="16133">MAQKNSSVPAAKGSTVVLHYALSLAGGKQVESSYGGEPAAVAIGKSDWLPALENLLVGLKVGEQRRFEIPAAEAYGPAEPQVHVVPREEFPPELELRPGMVIGFDTPSGEEVPGTVVEVTPREVMVDFSHPLSGHDLVLEVEILDVKAGKDV</sequence>
<dbReference type="Proteomes" id="UP000178885">
    <property type="component" value="Unassembled WGS sequence"/>
</dbReference>
<gene>
    <name evidence="8" type="ORF">A2151_00035</name>
</gene>
<dbReference type="SUPFAM" id="SSF54534">
    <property type="entry name" value="FKBP-like"/>
    <property type="match status" value="1"/>
</dbReference>
<keyword evidence="4 5" id="KW-0413">Isomerase</keyword>
<evidence type="ECO:0000256" key="4">
    <source>
        <dbReference type="ARBA" id="ARBA00023235"/>
    </source>
</evidence>
<keyword evidence="3 5" id="KW-0697">Rotamase</keyword>
<dbReference type="GO" id="GO:0003755">
    <property type="term" value="F:peptidyl-prolyl cis-trans isomerase activity"/>
    <property type="evidence" value="ECO:0007669"/>
    <property type="project" value="UniProtKB-UniRule"/>
</dbReference>
<dbReference type="AlphaFoldDB" id="A0A1F6TJY8"/>
<comment type="caution">
    <text evidence="8">The sequence shown here is derived from an EMBL/GenBank/DDBJ whole genome shotgun (WGS) entry which is preliminary data.</text>
</comment>
<name>A0A1F6TJY8_9PROT</name>
<comment type="similarity">
    <text evidence="2 6">Belongs to the FKBP-type PPIase family.</text>
</comment>
<dbReference type="PANTHER" id="PTHR47861">
    <property type="entry name" value="FKBP-TYPE PEPTIDYL-PROLYL CIS-TRANS ISOMERASE SLYD"/>
    <property type="match status" value="1"/>
</dbReference>
<dbReference type="EC" id="5.2.1.8" evidence="6"/>
<dbReference type="STRING" id="1817760.A2151_00035"/>
<evidence type="ECO:0000256" key="5">
    <source>
        <dbReference type="PROSITE-ProRule" id="PRU00277"/>
    </source>
</evidence>
<organism evidence="8 9">
    <name type="scientific">Candidatus Muproteobacteria bacterium RBG_16_65_34</name>
    <dbReference type="NCBI Taxonomy" id="1817760"/>
    <lineage>
        <taxon>Bacteria</taxon>
        <taxon>Pseudomonadati</taxon>
        <taxon>Pseudomonadota</taxon>
        <taxon>Candidatus Muproteobacteria</taxon>
    </lineage>
</organism>
<dbReference type="InterPro" id="IPR046357">
    <property type="entry name" value="PPIase_dom_sf"/>
</dbReference>
<dbReference type="Pfam" id="PF00254">
    <property type="entry name" value="FKBP_C"/>
    <property type="match status" value="1"/>
</dbReference>
<feature type="domain" description="PPIase FKBP-type" evidence="7">
    <location>
        <begin position="13"/>
        <end position="96"/>
    </location>
</feature>
<dbReference type="InterPro" id="IPR001179">
    <property type="entry name" value="PPIase_FKBP_dom"/>
</dbReference>
<evidence type="ECO:0000256" key="6">
    <source>
        <dbReference type="RuleBase" id="RU003915"/>
    </source>
</evidence>
<proteinExistence type="inferred from homology"/>
<dbReference type="Gene3D" id="3.10.50.40">
    <property type="match status" value="1"/>
</dbReference>
<evidence type="ECO:0000259" key="7">
    <source>
        <dbReference type="PROSITE" id="PS50059"/>
    </source>
</evidence>
<reference evidence="8 9" key="1">
    <citation type="journal article" date="2016" name="Nat. Commun.">
        <title>Thousands of microbial genomes shed light on interconnected biogeochemical processes in an aquifer system.</title>
        <authorList>
            <person name="Anantharaman K."/>
            <person name="Brown C.T."/>
            <person name="Hug L.A."/>
            <person name="Sharon I."/>
            <person name="Castelle C.J."/>
            <person name="Probst A.J."/>
            <person name="Thomas B.C."/>
            <person name="Singh A."/>
            <person name="Wilkins M.J."/>
            <person name="Karaoz U."/>
            <person name="Brodie E.L."/>
            <person name="Williams K.H."/>
            <person name="Hubbard S.S."/>
            <person name="Banfield J.F."/>
        </authorList>
    </citation>
    <scope>NUCLEOTIDE SEQUENCE [LARGE SCALE GENOMIC DNA]</scope>
</reference>
<evidence type="ECO:0000313" key="8">
    <source>
        <dbReference type="EMBL" id="OGI45421.1"/>
    </source>
</evidence>
<evidence type="ECO:0000256" key="3">
    <source>
        <dbReference type="ARBA" id="ARBA00023110"/>
    </source>
</evidence>
<protein>
    <recommendedName>
        <fullName evidence="6">Peptidyl-prolyl cis-trans isomerase</fullName>
        <ecNumber evidence="6">5.2.1.8</ecNumber>
    </recommendedName>
</protein>
<comment type="catalytic activity">
    <reaction evidence="1 5 6">
        <text>[protein]-peptidylproline (omega=180) = [protein]-peptidylproline (omega=0)</text>
        <dbReference type="Rhea" id="RHEA:16237"/>
        <dbReference type="Rhea" id="RHEA-COMP:10747"/>
        <dbReference type="Rhea" id="RHEA-COMP:10748"/>
        <dbReference type="ChEBI" id="CHEBI:83833"/>
        <dbReference type="ChEBI" id="CHEBI:83834"/>
        <dbReference type="EC" id="5.2.1.8"/>
    </reaction>
</comment>
<dbReference type="PANTHER" id="PTHR47861:SF4">
    <property type="entry name" value="FKBP-TYPE 16 KDA PEPTIDYL-PROLYL CIS-TRANS ISOMERASE"/>
    <property type="match status" value="1"/>
</dbReference>
<evidence type="ECO:0000256" key="2">
    <source>
        <dbReference type="ARBA" id="ARBA00006577"/>
    </source>
</evidence>